<keyword evidence="3" id="KW-1185">Reference proteome</keyword>
<dbReference type="AlphaFoldDB" id="A0A0V1CXP1"/>
<sequence>MKEKDHLEEKAKPLEEEEVEVEKSIGCKERKEEDIEERSAMLWATPPANFSKRYPQATPQAMLQAKYLPSGYARGYASGKFFIICENFRDFQKYSRGLCPRLRFRQFLKKYLPSGYATGYF</sequence>
<dbReference type="EMBL" id="JYDI01000077">
    <property type="protein sequence ID" value="KRY53945.1"/>
    <property type="molecule type" value="Genomic_DNA"/>
</dbReference>
<gene>
    <name evidence="2" type="ORF">T03_2895</name>
</gene>
<accession>A0A0V1CXP1</accession>
<evidence type="ECO:0000313" key="2">
    <source>
        <dbReference type="EMBL" id="KRY53945.1"/>
    </source>
</evidence>
<evidence type="ECO:0000313" key="3">
    <source>
        <dbReference type="Proteomes" id="UP000054653"/>
    </source>
</evidence>
<reference evidence="2 3" key="1">
    <citation type="submission" date="2015-01" db="EMBL/GenBank/DDBJ databases">
        <title>Evolution of Trichinella species and genotypes.</title>
        <authorList>
            <person name="Korhonen P.K."/>
            <person name="Edoardo P."/>
            <person name="Giuseppe L.R."/>
            <person name="Gasser R.B."/>
        </authorList>
    </citation>
    <scope>NUCLEOTIDE SEQUENCE [LARGE SCALE GENOMIC DNA]</scope>
    <source>
        <strain evidence="2">ISS120</strain>
    </source>
</reference>
<name>A0A0V1CXP1_TRIBR</name>
<evidence type="ECO:0000256" key="1">
    <source>
        <dbReference type="SAM" id="MobiDB-lite"/>
    </source>
</evidence>
<dbReference type="Proteomes" id="UP000054653">
    <property type="component" value="Unassembled WGS sequence"/>
</dbReference>
<feature type="compositionally biased region" description="Basic and acidic residues" evidence="1">
    <location>
        <begin position="1"/>
        <end position="14"/>
    </location>
</feature>
<comment type="caution">
    <text evidence="2">The sequence shown here is derived from an EMBL/GenBank/DDBJ whole genome shotgun (WGS) entry which is preliminary data.</text>
</comment>
<feature type="region of interest" description="Disordered" evidence="1">
    <location>
        <begin position="1"/>
        <end position="23"/>
    </location>
</feature>
<protein>
    <submittedName>
        <fullName evidence="2">Uncharacterized protein</fullName>
    </submittedName>
</protein>
<organism evidence="2 3">
    <name type="scientific">Trichinella britovi</name>
    <name type="common">Parasitic roundworm</name>
    <dbReference type="NCBI Taxonomy" id="45882"/>
    <lineage>
        <taxon>Eukaryota</taxon>
        <taxon>Metazoa</taxon>
        <taxon>Ecdysozoa</taxon>
        <taxon>Nematoda</taxon>
        <taxon>Enoplea</taxon>
        <taxon>Dorylaimia</taxon>
        <taxon>Trichinellida</taxon>
        <taxon>Trichinellidae</taxon>
        <taxon>Trichinella</taxon>
    </lineage>
</organism>
<proteinExistence type="predicted"/>